<keyword evidence="1" id="KW-0596">Phosphopantetheine</keyword>
<organism evidence="5 6">
    <name type="scientific">Viridothelium virens</name>
    <name type="common">Speckled blister lichen</name>
    <name type="synonym">Trypethelium virens</name>
    <dbReference type="NCBI Taxonomy" id="1048519"/>
    <lineage>
        <taxon>Eukaryota</taxon>
        <taxon>Fungi</taxon>
        <taxon>Dikarya</taxon>
        <taxon>Ascomycota</taxon>
        <taxon>Pezizomycotina</taxon>
        <taxon>Dothideomycetes</taxon>
        <taxon>Dothideomycetes incertae sedis</taxon>
        <taxon>Trypetheliales</taxon>
        <taxon>Trypetheliaceae</taxon>
        <taxon>Viridothelium</taxon>
    </lineage>
</organism>
<dbReference type="InterPro" id="IPR020845">
    <property type="entry name" value="AMP-binding_CS"/>
</dbReference>
<accession>A0A6A6HPM1</accession>
<evidence type="ECO:0000256" key="3">
    <source>
        <dbReference type="SAM" id="Phobius"/>
    </source>
</evidence>
<dbReference type="PROSITE" id="PS50075">
    <property type="entry name" value="CARRIER"/>
    <property type="match status" value="1"/>
</dbReference>
<keyword evidence="6" id="KW-1185">Reference proteome</keyword>
<gene>
    <name evidence="5" type="ORF">EV356DRAFT_477844</name>
</gene>
<dbReference type="InterPro" id="IPR042099">
    <property type="entry name" value="ANL_N_sf"/>
</dbReference>
<dbReference type="SUPFAM" id="SSF56801">
    <property type="entry name" value="Acetyl-CoA synthetase-like"/>
    <property type="match status" value="1"/>
</dbReference>
<evidence type="ECO:0000256" key="1">
    <source>
        <dbReference type="ARBA" id="ARBA00022450"/>
    </source>
</evidence>
<protein>
    <submittedName>
        <fullName evidence="5">Acetyl-CoA synthetase-like protein</fullName>
    </submittedName>
</protein>
<keyword evidence="3" id="KW-1133">Transmembrane helix</keyword>
<dbReference type="Pfam" id="PF00550">
    <property type="entry name" value="PP-binding"/>
    <property type="match status" value="1"/>
</dbReference>
<dbReference type="InterPro" id="IPR009081">
    <property type="entry name" value="PP-bd_ACP"/>
</dbReference>
<reference evidence="5" key="1">
    <citation type="journal article" date="2020" name="Stud. Mycol.">
        <title>101 Dothideomycetes genomes: a test case for predicting lifestyles and emergence of pathogens.</title>
        <authorList>
            <person name="Haridas S."/>
            <person name="Albert R."/>
            <person name="Binder M."/>
            <person name="Bloem J."/>
            <person name="Labutti K."/>
            <person name="Salamov A."/>
            <person name="Andreopoulos B."/>
            <person name="Baker S."/>
            <person name="Barry K."/>
            <person name="Bills G."/>
            <person name="Bluhm B."/>
            <person name="Cannon C."/>
            <person name="Castanera R."/>
            <person name="Culley D."/>
            <person name="Daum C."/>
            <person name="Ezra D."/>
            <person name="Gonzalez J."/>
            <person name="Henrissat B."/>
            <person name="Kuo A."/>
            <person name="Liang C."/>
            <person name="Lipzen A."/>
            <person name="Lutzoni F."/>
            <person name="Magnuson J."/>
            <person name="Mondo S."/>
            <person name="Nolan M."/>
            <person name="Ohm R."/>
            <person name="Pangilinan J."/>
            <person name="Park H.-J."/>
            <person name="Ramirez L."/>
            <person name="Alfaro M."/>
            <person name="Sun H."/>
            <person name="Tritt A."/>
            <person name="Yoshinaga Y."/>
            <person name="Zwiers L.-H."/>
            <person name="Turgeon B."/>
            <person name="Goodwin S."/>
            <person name="Spatafora J."/>
            <person name="Crous P."/>
            <person name="Grigoriev I."/>
        </authorList>
    </citation>
    <scope>NUCLEOTIDE SEQUENCE</scope>
    <source>
        <strain evidence="5">Tuck. ex Michener</strain>
    </source>
</reference>
<evidence type="ECO:0000313" key="6">
    <source>
        <dbReference type="Proteomes" id="UP000800092"/>
    </source>
</evidence>
<dbReference type="PROSITE" id="PS00012">
    <property type="entry name" value="PHOSPHOPANTETHEINE"/>
    <property type="match status" value="1"/>
</dbReference>
<feature type="domain" description="Carrier" evidence="4">
    <location>
        <begin position="522"/>
        <end position="598"/>
    </location>
</feature>
<dbReference type="Gene3D" id="1.10.1200.10">
    <property type="entry name" value="ACP-like"/>
    <property type="match status" value="1"/>
</dbReference>
<dbReference type="OrthoDB" id="429813at2759"/>
<dbReference type="InterPro" id="IPR051414">
    <property type="entry name" value="Adenylate-forming_Reductase"/>
</dbReference>
<proteinExistence type="predicted"/>
<keyword evidence="2" id="KW-0597">Phosphoprotein</keyword>
<keyword evidence="3" id="KW-0812">Transmembrane</keyword>
<dbReference type="InterPro" id="IPR036736">
    <property type="entry name" value="ACP-like_sf"/>
</dbReference>
<dbReference type="Pfam" id="PF07993">
    <property type="entry name" value="NAD_binding_4"/>
    <property type="match status" value="1"/>
</dbReference>
<dbReference type="Pfam" id="PF23562">
    <property type="entry name" value="AMP-binding_C_3"/>
    <property type="match status" value="1"/>
</dbReference>
<dbReference type="InterPro" id="IPR036291">
    <property type="entry name" value="NAD(P)-bd_dom_sf"/>
</dbReference>
<dbReference type="PANTHER" id="PTHR43439:SF2">
    <property type="entry name" value="ENZYME, PUTATIVE (JCVI)-RELATED"/>
    <property type="match status" value="1"/>
</dbReference>
<feature type="transmembrane region" description="Helical" evidence="3">
    <location>
        <begin position="193"/>
        <end position="214"/>
    </location>
</feature>
<name>A0A6A6HPM1_VIRVR</name>
<dbReference type="SUPFAM" id="SSF47336">
    <property type="entry name" value="ACP-like"/>
    <property type="match status" value="1"/>
</dbReference>
<dbReference type="PROSITE" id="PS00455">
    <property type="entry name" value="AMP_BINDING"/>
    <property type="match status" value="1"/>
</dbReference>
<dbReference type="PANTHER" id="PTHR43439">
    <property type="entry name" value="PHENYLACETATE-COENZYME A LIGASE"/>
    <property type="match status" value="1"/>
</dbReference>
<keyword evidence="3" id="KW-0472">Membrane</keyword>
<dbReference type="Gene3D" id="3.40.50.12780">
    <property type="entry name" value="N-terminal domain of ligase-like"/>
    <property type="match status" value="2"/>
</dbReference>
<dbReference type="InterPro" id="IPR006162">
    <property type="entry name" value="Ppantetheine_attach_site"/>
</dbReference>
<dbReference type="SUPFAM" id="SSF51735">
    <property type="entry name" value="NAD(P)-binding Rossmann-fold domains"/>
    <property type="match status" value="1"/>
</dbReference>
<evidence type="ECO:0000259" key="4">
    <source>
        <dbReference type="PROSITE" id="PS50075"/>
    </source>
</evidence>
<dbReference type="InterPro" id="IPR000873">
    <property type="entry name" value="AMP-dep_synth/lig_dom"/>
</dbReference>
<evidence type="ECO:0000256" key="2">
    <source>
        <dbReference type="ARBA" id="ARBA00022553"/>
    </source>
</evidence>
<dbReference type="Proteomes" id="UP000800092">
    <property type="component" value="Unassembled WGS sequence"/>
</dbReference>
<dbReference type="Pfam" id="PF00501">
    <property type="entry name" value="AMP-binding"/>
    <property type="match status" value="1"/>
</dbReference>
<dbReference type="Gene3D" id="3.40.50.720">
    <property type="entry name" value="NAD(P)-binding Rossmann-like Domain"/>
    <property type="match status" value="1"/>
</dbReference>
<dbReference type="EMBL" id="ML991772">
    <property type="protein sequence ID" value="KAF2239503.1"/>
    <property type="molecule type" value="Genomic_DNA"/>
</dbReference>
<evidence type="ECO:0000313" key="5">
    <source>
        <dbReference type="EMBL" id="KAF2239503.1"/>
    </source>
</evidence>
<sequence>MATEHTQRAQCRNNLLPNVVDQVARETPQALYAEFPISPLNYDEGYRQITYRDFANAINGAAWWLSDTLGQSKEHEVLTYIGPNDIRYTVLVLAAIKAGYEHGMQHLAVPSVQTLLDQEHPHFEFGKTFDEARSEPFMIIHTSGSTGFPKPLIYTHETMTRNINALVQDPPAGYQSVYRLMQGKRVMSSFPPFHAACLFTFFYLAIPFGTVMIAPVSDAIVTAQGVVDALHQTAADVALLVPSIIIEMSQNEALLDYCSRNLECCLYAGGDLPQAVGNKVASKLPIVCQYGSSEMGLTPQLLPEITDPYDWKYISYHPCIGVEFRKIADESYELFINRSAEKENMQSTFAIFPDLQEYGSRDLFQRHPTMPNFWRWHARADDIIVFENGEKTNPISMEQHIVARNPEVVAAIVVGTQRFQAALMLEPAPNAAPQSTAEEAAFIEKVWPSIQEANNMAPAHARVEKAMILPMSREKPAIRAGKGTVQKAATLQQYSAELDKLYKDAEMDPDEESDCIGRSQIQGLEAISKSVRNIVTEVLGNSEMDDHVSFFAIGADSLLALRITRKLRKTFSMPDIATSTVYSNASITQLSEAINSLQANQQASQTVDRVQNREQSMNSVLEEFQDQIRKIPRSVAIGEQPEKATVVLTGSTGTLGTYILGALLDDPTVDHVFCLNRRDDGLEIQQRRSDSADLGLELTKSRVTFLKTDLAEAHLGLPPATYDTLCQRATLIIHNAWPVNFNLSLSTFRPHLTGLVNLFSLSASVHHTARTFFISSIASVLNLHTPSHLTPEAVLRDSTAPVPNGYGESKHLSELLCDFASSQLQLPTAFARVGQVAGPARRRGLWNPAEWLPSLVLSSMDMGALPDSLGPGLSRIDWVPVDRLAEVLVELALRPQAATAADGKEKKEKEEEGKGAAVFHPQNAHATSWGALLPGVRAAIEELAGKEVEVVAPGEWLARLRRSEEGEKSEEELAALVAKRPALKLLDFFAGALVEEGEESNQLDLTRTMDASAKLREVEEVGDVWMRKWIAEWLHVDAEVNEAN</sequence>
<dbReference type="AlphaFoldDB" id="A0A6A6HPM1"/>
<dbReference type="InterPro" id="IPR013120">
    <property type="entry name" value="FAR_NAD-bd"/>
</dbReference>